<accession>Q1LLV6</accession>
<keyword evidence="2" id="KW-1185">Reference proteome</keyword>
<dbReference type="Proteomes" id="UP000002429">
    <property type="component" value="Chromosome"/>
</dbReference>
<dbReference type="KEGG" id="rme:Rmet_1991"/>
<dbReference type="HOGENOM" id="CLU_1843477_0_0_4"/>
<dbReference type="RefSeq" id="WP_011516714.1">
    <property type="nucleotide sequence ID" value="NC_007973.1"/>
</dbReference>
<dbReference type="AlphaFoldDB" id="Q1LLV6"/>
<evidence type="ECO:0000313" key="1">
    <source>
        <dbReference type="EMBL" id="ABF08870.1"/>
    </source>
</evidence>
<dbReference type="EMBL" id="CP000352">
    <property type="protein sequence ID" value="ABF08870.1"/>
    <property type="molecule type" value="Genomic_DNA"/>
</dbReference>
<evidence type="ECO:0000313" key="2">
    <source>
        <dbReference type="Proteomes" id="UP000002429"/>
    </source>
</evidence>
<protein>
    <submittedName>
        <fullName evidence="1">Uncharacterized protein</fullName>
    </submittedName>
</protein>
<gene>
    <name evidence="1" type="ordered locus">Rmet_1991</name>
</gene>
<dbReference type="STRING" id="266264.Rmet_1991"/>
<name>Q1LLV6_CUPMC</name>
<reference evidence="2" key="1">
    <citation type="journal article" date="2010" name="PLoS ONE">
        <title>The complete genome sequence of Cupriavidus metallidurans strain CH34, a master survivalist in harsh and anthropogenic environments.</title>
        <authorList>
            <person name="Janssen P.J."/>
            <person name="Van Houdt R."/>
            <person name="Moors H."/>
            <person name="Monsieurs P."/>
            <person name="Morin N."/>
            <person name="Michaux A."/>
            <person name="Benotmane M.A."/>
            <person name="Leys N."/>
            <person name="Vallaeys T."/>
            <person name="Lapidus A."/>
            <person name="Monchy S."/>
            <person name="Medigue C."/>
            <person name="Taghavi S."/>
            <person name="McCorkle S."/>
            <person name="Dunn J."/>
            <person name="van der Lelie D."/>
            <person name="Mergeay M."/>
        </authorList>
    </citation>
    <scope>NUCLEOTIDE SEQUENCE [LARGE SCALE GENOMIC DNA]</scope>
    <source>
        <strain evidence="2">ATCC 43123 / DSM 2839 / NBRC 102507 / CH34</strain>
    </source>
</reference>
<proteinExistence type="predicted"/>
<organism evidence="1 2">
    <name type="scientific">Cupriavidus metallidurans (strain ATCC 43123 / DSM 2839 / NBRC 102507 / CH34)</name>
    <name type="common">Ralstonia metallidurans</name>
    <dbReference type="NCBI Taxonomy" id="266264"/>
    <lineage>
        <taxon>Bacteria</taxon>
        <taxon>Pseudomonadati</taxon>
        <taxon>Pseudomonadota</taxon>
        <taxon>Betaproteobacteria</taxon>
        <taxon>Burkholderiales</taxon>
        <taxon>Burkholderiaceae</taxon>
        <taxon>Cupriavidus</taxon>
    </lineage>
</organism>
<sequence>MIAKMDTSIRTTESLEPAAEEPTLIELARIFAEKRSQIPDIIPPYIASSLVANERRYYYVAGKDRQGRPRLFEVFLVNPTGELDAVPACFYPGAVLELFPTDLQILAAPDPWGGKVPDLTTTQIADGLQSIYLDEQRNG</sequence>